<dbReference type="NCBIfam" id="NF033619">
    <property type="entry name" value="perm_MlaE_1"/>
    <property type="match status" value="1"/>
</dbReference>
<feature type="transmembrane region" description="Helical" evidence="12">
    <location>
        <begin position="91"/>
        <end position="115"/>
    </location>
</feature>
<dbReference type="Proteomes" id="UP000742786">
    <property type="component" value="Unassembled WGS sequence"/>
</dbReference>
<keyword evidence="8 12" id="KW-0997">Cell inner membrane</keyword>
<evidence type="ECO:0000256" key="2">
    <source>
        <dbReference type="ARBA" id="ARBA00004429"/>
    </source>
</evidence>
<comment type="similarity">
    <text evidence="3 12">Belongs to the MlaE permease family.</text>
</comment>
<gene>
    <name evidence="13" type="primary">yrbE</name>
    <name evidence="13" type="ORF">GTOL_12131</name>
</gene>
<comment type="function">
    <text evidence="1">Part of the ABC transporter complex MlaFEDB, which is involved in a phospholipid transport pathway that maintains lipid asymmetry in the outer membrane by retrograde trafficking of phospholipids from the outer membrane to the inner membrane. Probably responsible for the translocation of the substrate across the membrane.</text>
</comment>
<evidence type="ECO:0000256" key="7">
    <source>
        <dbReference type="ARBA" id="ARBA00022475"/>
    </source>
</evidence>
<keyword evidence="10 12" id="KW-1133">Transmembrane helix</keyword>
<proteinExistence type="inferred from homology"/>
<keyword evidence="7" id="KW-1003">Cell membrane</keyword>
<keyword evidence="14" id="KW-1185">Reference proteome</keyword>
<keyword evidence="11 12" id="KW-0472">Membrane</keyword>
<name>A0A916J6B8_9PROT</name>
<evidence type="ECO:0000256" key="6">
    <source>
        <dbReference type="ARBA" id="ARBA00022448"/>
    </source>
</evidence>
<feature type="transmembrane region" description="Helical" evidence="12">
    <location>
        <begin position="206"/>
        <end position="226"/>
    </location>
</feature>
<feature type="transmembrane region" description="Helical" evidence="12">
    <location>
        <begin position="246"/>
        <end position="265"/>
    </location>
</feature>
<accession>A0A916J6B8</accession>
<evidence type="ECO:0000256" key="8">
    <source>
        <dbReference type="ARBA" id="ARBA00022519"/>
    </source>
</evidence>
<dbReference type="Pfam" id="PF02405">
    <property type="entry name" value="MlaE"/>
    <property type="match status" value="1"/>
</dbReference>
<evidence type="ECO:0000256" key="12">
    <source>
        <dbReference type="RuleBase" id="RU362044"/>
    </source>
</evidence>
<evidence type="ECO:0000256" key="10">
    <source>
        <dbReference type="ARBA" id="ARBA00022989"/>
    </source>
</evidence>
<dbReference type="AlphaFoldDB" id="A0A916J6B8"/>
<dbReference type="GO" id="GO:0005548">
    <property type="term" value="F:phospholipid transporter activity"/>
    <property type="evidence" value="ECO:0007669"/>
    <property type="project" value="TreeGrafter"/>
</dbReference>
<feature type="transmembrane region" description="Helical" evidence="12">
    <location>
        <begin position="162"/>
        <end position="185"/>
    </location>
</feature>
<feature type="transmembrane region" description="Helical" evidence="12">
    <location>
        <begin position="24"/>
        <end position="43"/>
    </location>
</feature>
<evidence type="ECO:0000313" key="13">
    <source>
        <dbReference type="EMBL" id="CAG4884248.1"/>
    </source>
</evidence>
<dbReference type="GO" id="GO:0043190">
    <property type="term" value="C:ATP-binding cassette (ABC) transporter complex"/>
    <property type="evidence" value="ECO:0007669"/>
    <property type="project" value="InterPro"/>
</dbReference>
<reference evidence="13" key="1">
    <citation type="submission" date="2021-04" db="EMBL/GenBank/DDBJ databases">
        <authorList>
            <person name="Hornung B."/>
        </authorList>
    </citation>
    <scope>NUCLEOTIDE SEQUENCE</scope>
    <source>
        <strain evidence="13">G5G6</strain>
    </source>
</reference>
<dbReference type="InterPro" id="IPR030802">
    <property type="entry name" value="Permease_MalE"/>
</dbReference>
<comment type="subcellular location">
    <subcellularLocation>
        <location evidence="2 12">Cell inner membrane</location>
        <topology evidence="2 12">Multi-pass membrane protein</topology>
    </subcellularLocation>
</comment>
<dbReference type="EMBL" id="CAJQUM010000001">
    <property type="protein sequence ID" value="CAG4884248.1"/>
    <property type="molecule type" value="Genomic_DNA"/>
</dbReference>
<dbReference type="PANTHER" id="PTHR30188:SF4">
    <property type="entry name" value="PROTEIN TRIGALACTOSYLDIACYLGLYCEROL 1, CHLOROPLASTIC"/>
    <property type="match status" value="1"/>
</dbReference>
<feature type="transmembrane region" description="Helical" evidence="12">
    <location>
        <begin position="55"/>
        <end position="79"/>
    </location>
</feature>
<keyword evidence="9 12" id="KW-0812">Transmembrane</keyword>
<evidence type="ECO:0000256" key="1">
    <source>
        <dbReference type="ARBA" id="ARBA00002460"/>
    </source>
</evidence>
<evidence type="ECO:0000256" key="9">
    <source>
        <dbReference type="ARBA" id="ARBA00022692"/>
    </source>
</evidence>
<dbReference type="InterPro" id="IPR053408">
    <property type="entry name" value="MlaE_Permease"/>
</dbReference>
<protein>
    <recommendedName>
        <fullName evidence="5">Intermembrane phospholipid transport system permease protein MlaE</fullName>
    </recommendedName>
</protein>
<evidence type="ECO:0000256" key="5">
    <source>
        <dbReference type="ARBA" id="ARBA00020857"/>
    </source>
</evidence>
<sequence length="268" mass="28719">MFSNVLGKFAGFIRFLGHSVTSRLWRLGVAARFFFATLLYSGTSLRRFHLTIREIYFAGVLSMIIILVSGLFVGMVLGLQGYETLQRFGSASALGTLVALTLVRELGPVVAALLFASRAGSAITAEIGLMKATEQLSAMEMMAVNPIARVVAPRFWAGVISMPLLAALFSAMGIFGGYLIGVQHIGVDEGTFWSQMQASVDVREDIVNGIIKSCVFGVVVTWIAVFEGYDCEPTAEGVSGATTRTVVTSSLAILAADFVLTAFMFRGT</sequence>
<evidence type="ECO:0000256" key="11">
    <source>
        <dbReference type="ARBA" id="ARBA00023136"/>
    </source>
</evidence>
<evidence type="ECO:0000256" key="3">
    <source>
        <dbReference type="ARBA" id="ARBA00007556"/>
    </source>
</evidence>
<comment type="caution">
    <text evidence="13">The sequence shown here is derived from an EMBL/GenBank/DDBJ whole genome shotgun (WGS) entry which is preliminary data.</text>
</comment>
<dbReference type="InterPro" id="IPR003453">
    <property type="entry name" value="ABC_MlaE_roteobac"/>
</dbReference>
<organism evidence="13 14">
    <name type="scientific">Georgfuchsia toluolica</name>
    <dbReference type="NCBI Taxonomy" id="424218"/>
    <lineage>
        <taxon>Bacteria</taxon>
        <taxon>Pseudomonadati</taxon>
        <taxon>Pseudomonadota</taxon>
        <taxon>Betaproteobacteria</taxon>
        <taxon>Nitrosomonadales</taxon>
        <taxon>Sterolibacteriaceae</taxon>
        <taxon>Georgfuchsia</taxon>
    </lineage>
</organism>
<comment type="subunit">
    <text evidence="4">The complex is composed of two ATP-binding proteins (MlaF), two transmembrane proteins (MlaE), two cytoplasmic solute-binding proteins (MlaB) and six periplasmic solute-binding proteins (MlaD).</text>
</comment>
<keyword evidence="6" id="KW-0813">Transport</keyword>
<dbReference type="PANTHER" id="PTHR30188">
    <property type="entry name" value="ABC TRANSPORTER PERMEASE PROTEIN-RELATED"/>
    <property type="match status" value="1"/>
</dbReference>
<dbReference type="NCBIfam" id="TIGR00056">
    <property type="entry name" value="MlaE family lipid ABC transporter permease subunit"/>
    <property type="match status" value="1"/>
</dbReference>
<evidence type="ECO:0000256" key="4">
    <source>
        <dbReference type="ARBA" id="ARBA00011380"/>
    </source>
</evidence>
<evidence type="ECO:0000313" key="14">
    <source>
        <dbReference type="Proteomes" id="UP000742786"/>
    </source>
</evidence>